<feature type="transmembrane region" description="Helical" evidence="5">
    <location>
        <begin position="497"/>
        <end position="518"/>
    </location>
</feature>
<dbReference type="Proteomes" id="UP000719267">
    <property type="component" value="Unassembled WGS sequence"/>
</dbReference>
<feature type="transmembrane region" description="Helical" evidence="5">
    <location>
        <begin position="55"/>
        <end position="72"/>
    </location>
</feature>
<feature type="transmembrane region" description="Helical" evidence="5">
    <location>
        <begin position="316"/>
        <end position="338"/>
    </location>
</feature>
<sequence>MASEKNQAIFKSWVPDWLILLAIFLFLLPIASVLGIYLAGTTSAMSYYGVDSTDIRYSVVVFYLAIASAFPLEKNFFNFFSSKIYLVGAGILFVCVNLILYFTNSFAVLVILRFFGGALSLSFIGVAFSLIFRQFHAQRNRVLGYATLYSSLFVTAPLAQILDANIFTHYDFNVIFLVKIYSVLPGLLLFLFLLKKKVDLRPEGKIPFRNVDWQSFVIYASALLLLAYILLYGQYYHWFKSLRITFCMIGFIFLLLLFVLRQLKLKIPYIDLKIFKTRNFKIGMALLIAFYLAKGDTSVLYGFFSNSVNLDAYHKGYVMLWNGLGIVIGAFLSARFILAGRKIRLIWLTGFGALLVYHLLSLNVLGDQAEMTGLILPLFLQGFGNGVLILSIVIFYATSVSPELGFSASVTGVAFRFFSFTASMALVAFMGLHQQKIHQQSFAANITADNPVAMQEISKYSNALQQNGKLVESNKAAKALLNKEIGKQSNLMFARDYFIYMSIFIGLVMLAIAVIPHFHYKIREIGAKLIPV</sequence>
<keyword evidence="4 5" id="KW-0472">Membrane</keyword>
<proteinExistence type="predicted"/>
<gene>
    <name evidence="6" type="ORF">KW502_00335</name>
</gene>
<evidence type="ECO:0000256" key="1">
    <source>
        <dbReference type="ARBA" id="ARBA00004141"/>
    </source>
</evidence>
<feature type="transmembrane region" description="Helical" evidence="5">
    <location>
        <begin position="282"/>
        <end position="304"/>
    </location>
</feature>
<evidence type="ECO:0000313" key="6">
    <source>
        <dbReference type="EMBL" id="MBW2960243.1"/>
    </source>
</evidence>
<comment type="subcellular location">
    <subcellularLocation>
        <location evidence="1">Membrane</location>
        <topology evidence="1">Multi-pass membrane protein</topology>
    </subcellularLocation>
</comment>
<feature type="transmembrane region" description="Helical" evidence="5">
    <location>
        <begin position="410"/>
        <end position="432"/>
    </location>
</feature>
<organism evidence="6 7">
    <name type="scientific">Mesonia aestuariivivens</name>
    <dbReference type="NCBI Taxonomy" id="2796128"/>
    <lineage>
        <taxon>Bacteria</taxon>
        <taxon>Pseudomonadati</taxon>
        <taxon>Bacteroidota</taxon>
        <taxon>Flavobacteriia</taxon>
        <taxon>Flavobacteriales</taxon>
        <taxon>Flavobacteriaceae</taxon>
        <taxon>Mesonia</taxon>
    </lineage>
</organism>
<feature type="transmembrane region" description="Helical" evidence="5">
    <location>
        <begin position="215"/>
        <end position="235"/>
    </location>
</feature>
<feature type="transmembrane region" description="Helical" evidence="5">
    <location>
        <begin position="84"/>
        <end position="102"/>
    </location>
</feature>
<keyword evidence="7" id="KW-1185">Reference proteome</keyword>
<keyword evidence="2 5" id="KW-0812">Transmembrane</keyword>
<feature type="transmembrane region" description="Helical" evidence="5">
    <location>
        <begin position="108"/>
        <end position="130"/>
    </location>
</feature>
<dbReference type="EMBL" id="JAHWDF010000001">
    <property type="protein sequence ID" value="MBW2960243.1"/>
    <property type="molecule type" value="Genomic_DNA"/>
</dbReference>
<name>A0ABS6VXC3_9FLAO</name>
<evidence type="ECO:0000256" key="2">
    <source>
        <dbReference type="ARBA" id="ARBA00022692"/>
    </source>
</evidence>
<feature type="transmembrane region" description="Helical" evidence="5">
    <location>
        <begin position="378"/>
        <end position="398"/>
    </location>
</feature>
<dbReference type="PANTHER" id="PTHR23501:SF5">
    <property type="entry name" value="TRANSPORT PROTEIN"/>
    <property type="match status" value="1"/>
</dbReference>
<reference evidence="6 7" key="1">
    <citation type="submission" date="2021-07" db="EMBL/GenBank/DDBJ databases">
        <title>Mesonia aestuariivivens sp. nov., isolated from a tidal flat.</title>
        <authorList>
            <person name="Kim Y.-O."/>
            <person name="Yoon J.-H."/>
        </authorList>
    </citation>
    <scope>NUCLEOTIDE SEQUENCE [LARGE SCALE GENOMIC DNA]</scope>
    <source>
        <strain evidence="6 7">JHPTF-M18</strain>
    </source>
</reference>
<feature type="transmembrane region" description="Helical" evidence="5">
    <location>
        <begin position="241"/>
        <end position="261"/>
    </location>
</feature>
<evidence type="ECO:0000256" key="5">
    <source>
        <dbReference type="SAM" id="Phobius"/>
    </source>
</evidence>
<evidence type="ECO:0000313" key="7">
    <source>
        <dbReference type="Proteomes" id="UP000719267"/>
    </source>
</evidence>
<feature type="transmembrane region" description="Helical" evidence="5">
    <location>
        <begin position="174"/>
        <end position="194"/>
    </location>
</feature>
<evidence type="ECO:0000256" key="3">
    <source>
        <dbReference type="ARBA" id="ARBA00022989"/>
    </source>
</evidence>
<keyword evidence="3 5" id="KW-1133">Transmembrane helix</keyword>
<comment type="caution">
    <text evidence="6">The sequence shown here is derived from an EMBL/GenBank/DDBJ whole genome shotgun (WGS) entry which is preliminary data.</text>
</comment>
<protein>
    <submittedName>
        <fullName evidence="6">MFS transporter</fullName>
    </submittedName>
</protein>
<feature type="transmembrane region" description="Helical" evidence="5">
    <location>
        <begin position="142"/>
        <end position="162"/>
    </location>
</feature>
<accession>A0ABS6VXC3</accession>
<dbReference type="RefSeq" id="WP_219038534.1">
    <property type="nucleotide sequence ID" value="NZ_JAHWDF010000001.1"/>
</dbReference>
<feature type="transmembrane region" description="Helical" evidence="5">
    <location>
        <begin position="17"/>
        <end position="40"/>
    </location>
</feature>
<evidence type="ECO:0000256" key="4">
    <source>
        <dbReference type="ARBA" id="ARBA00023136"/>
    </source>
</evidence>
<dbReference type="PANTHER" id="PTHR23501">
    <property type="entry name" value="MAJOR FACILITATOR SUPERFAMILY"/>
    <property type="match status" value="1"/>
</dbReference>
<feature type="transmembrane region" description="Helical" evidence="5">
    <location>
        <begin position="345"/>
        <end position="366"/>
    </location>
</feature>